<organism evidence="13 14">
    <name type="scientific">Terribacillus saccharophilus</name>
    <dbReference type="NCBI Taxonomy" id="361277"/>
    <lineage>
        <taxon>Bacteria</taxon>
        <taxon>Bacillati</taxon>
        <taxon>Bacillota</taxon>
        <taxon>Bacilli</taxon>
        <taxon>Bacillales</taxon>
        <taxon>Bacillaceae</taxon>
        <taxon>Terribacillus</taxon>
    </lineage>
</organism>
<dbReference type="GO" id="GO:0005524">
    <property type="term" value="F:ATP binding"/>
    <property type="evidence" value="ECO:0007669"/>
    <property type="project" value="UniProtKB-KW"/>
</dbReference>
<evidence type="ECO:0000256" key="1">
    <source>
        <dbReference type="ARBA" id="ARBA00000851"/>
    </source>
</evidence>
<evidence type="ECO:0000256" key="2">
    <source>
        <dbReference type="ARBA" id="ARBA00008598"/>
    </source>
</evidence>
<dbReference type="PANTHER" id="PTHR30195:SF16">
    <property type="entry name" value="TYPE I RESTRICTION ENZYME ENDONUCLEASE SUBUNIT"/>
    <property type="match status" value="1"/>
</dbReference>
<keyword evidence="7" id="KW-0255">Endonuclease</keyword>
<keyword evidence="5 11" id="KW-0547">Nucleotide-binding</keyword>
<name>A0A268HBW2_9BACI</name>
<comment type="subunit">
    <text evidence="3 11">The type I restriction/modification system is composed of three polypeptides R, M and S.</text>
</comment>
<evidence type="ECO:0000256" key="7">
    <source>
        <dbReference type="ARBA" id="ARBA00022759"/>
    </source>
</evidence>
<dbReference type="SUPFAM" id="SSF52540">
    <property type="entry name" value="P-loop containing nucleoside triphosphate hydrolases"/>
    <property type="match status" value="1"/>
</dbReference>
<keyword evidence="4" id="KW-0540">Nuclease</keyword>
<evidence type="ECO:0000256" key="5">
    <source>
        <dbReference type="ARBA" id="ARBA00022741"/>
    </source>
</evidence>
<accession>A0A268HBW2</accession>
<dbReference type="InterPro" id="IPR027417">
    <property type="entry name" value="P-loop_NTPase"/>
</dbReference>
<feature type="non-terminal residue" evidence="13">
    <location>
        <position position="524"/>
    </location>
</feature>
<dbReference type="NCBIfam" id="TIGR00348">
    <property type="entry name" value="hsdR"/>
    <property type="match status" value="1"/>
</dbReference>
<dbReference type="AlphaFoldDB" id="A0A268HBW2"/>
<keyword evidence="13" id="KW-0347">Helicase</keyword>
<dbReference type="Gene3D" id="3.90.1570.50">
    <property type="match status" value="2"/>
</dbReference>
<evidence type="ECO:0000256" key="3">
    <source>
        <dbReference type="ARBA" id="ARBA00011296"/>
    </source>
</evidence>
<evidence type="ECO:0000256" key="11">
    <source>
        <dbReference type="RuleBase" id="RU364115"/>
    </source>
</evidence>
<comment type="function">
    <text evidence="11">Subunit R is required for both nuclease and ATPase activities, but not for modification.</text>
</comment>
<evidence type="ECO:0000256" key="10">
    <source>
        <dbReference type="ARBA" id="ARBA00023125"/>
    </source>
</evidence>
<dbReference type="SMART" id="SM00487">
    <property type="entry name" value="DEXDc"/>
    <property type="match status" value="1"/>
</dbReference>
<keyword evidence="10 11" id="KW-0238">DNA-binding</keyword>
<dbReference type="GO" id="GO:0009307">
    <property type="term" value="P:DNA restriction-modification system"/>
    <property type="evidence" value="ECO:0007669"/>
    <property type="project" value="UniProtKB-KW"/>
</dbReference>
<sequence length="524" mass="61079">MSEYKSIAESNNYIVLDKYSKIAEQGVGYQTEANLERELIQDLHNQGYDYLPSLTTPEQMLANARVQLQDLNKVQFSDAEWLRFCEQYLDKPSDNHIDKTRKIHTDYIYDFVFDDGHIRNIYLVFKDKKKIANNKLQVISQFEQKGTHSNRYDITILVNGLPLVQVELKKRGVAIREAFNQVHRYSKESFNSENSLFKYLQIFVISNGTDTRYFANTTKRGKNSFDFTMNWATSKNKLIKDLKDFTASFFQKNTLLSVLLKYSVFDTSNNLLIMRPYQIAATERILWKIESSYLARNWRTTESGGYIWHTTGSGKTLTSFKAARLATELEFIDKVFFVVDRKDLDFQTMKEYQRFSPDSVNGSDSTAGLKRNIEKEDNKIIVTTIQKLNNLIKSEPELSIYNKQVVFIFDEAHRSQFGEAQKSIKKRFKKFYQFGFTGTPIFPENALGSETTASVFGRQLHSYVITDAIRDEKVLKFKVDYNDVRPKFKTIEQEQDEKKLSAAENKEALLHPERIKEISHYILN</sequence>
<evidence type="ECO:0000256" key="4">
    <source>
        <dbReference type="ARBA" id="ARBA00022722"/>
    </source>
</evidence>
<evidence type="ECO:0000313" key="13">
    <source>
        <dbReference type="EMBL" id="PAE07373.1"/>
    </source>
</evidence>
<dbReference type="InterPro" id="IPR051268">
    <property type="entry name" value="Type-I_R_enzyme_R_subunit"/>
</dbReference>
<dbReference type="Proteomes" id="UP000216475">
    <property type="component" value="Unassembled WGS sequence"/>
</dbReference>
<evidence type="ECO:0000313" key="14">
    <source>
        <dbReference type="Proteomes" id="UP000216475"/>
    </source>
</evidence>
<dbReference type="PANTHER" id="PTHR30195">
    <property type="entry name" value="TYPE I SITE-SPECIFIC DEOXYRIBONUCLEASE PROTEIN SUBUNIT M AND R"/>
    <property type="match status" value="1"/>
</dbReference>
<evidence type="ECO:0000259" key="12">
    <source>
        <dbReference type="PROSITE" id="PS51192"/>
    </source>
</evidence>
<keyword evidence="8 11" id="KW-0378">Hydrolase</keyword>
<keyword evidence="9 11" id="KW-0067">ATP-binding</keyword>
<dbReference type="GO" id="GO:0004386">
    <property type="term" value="F:helicase activity"/>
    <property type="evidence" value="ECO:0007669"/>
    <property type="project" value="UniProtKB-KW"/>
</dbReference>
<dbReference type="Pfam" id="PF18766">
    <property type="entry name" value="SWI2_SNF2"/>
    <property type="match status" value="1"/>
</dbReference>
<feature type="domain" description="Helicase ATP-binding" evidence="12">
    <location>
        <begin position="304"/>
        <end position="441"/>
    </location>
</feature>
<evidence type="ECO:0000256" key="9">
    <source>
        <dbReference type="ARBA" id="ARBA00022840"/>
    </source>
</evidence>
<dbReference type="InterPro" id="IPR007409">
    <property type="entry name" value="Restrct_endonuc_type1_HsdR_N"/>
</dbReference>
<dbReference type="RefSeq" id="WP_141233234.1">
    <property type="nucleotide sequence ID" value="NZ_NPBH01000050.1"/>
</dbReference>
<comment type="similarity">
    <text evidence="2 11">Belongs to the HsdR family.</text>
</comment>
<dbReference type="InterPro" id="IPR004473">
    <property type="entry name" value="Restrct_endonuc_typeI_HsdR"/>
</dbReference>
<dbReference type="Pfam" id="PF04313">
    <property type="entry name" value="HSDR_N"/>
    <property type="match status" value="1"/>
</dbReference>
<dbReference type="Gene3D" id="3.40.50.300">
    <property type="entry name" value="P-loop containing nucleotide triphosphate hydrolases"/>
    <property type="match status" value="2"/>
</dbReference>
<comment type="catalytic activity">
    <reaction evidence="1 11">
        <text>Endonucleolytic cleavage of DNA to give random double-stranded fragments with terminal 5'-phosphates, ATP is simultaneously hydrolyzed.</text>
        <dbReference type="EC" id="3.1.21.3"/>
    </reaction>
</comment>
<comment type="caution">
    <text evidence="13">The sequence shown here is derived from an EMBL/GenBank/DDBJ whole genome shotgun (WGS) entry which is preliminary data.</text>
</comment>
<dbReference type="CDD" id="cd18030">
    <property type="entry name" value="DEXHc_RE_I_HsdR"/>
    <property type="match status" value="1"/>
</dbReference>
<gene>
    <name evidence="13" type="ORF">CHI12_11605</name>
</gene>
<dbReference type="InterPro" id="IPR040980">
    <property type="entry name" value="SWI2_SNF2"/>
</dbReference>
<protein>
    <recommendedName>
        <fullName evidence="11">Type I restriction enzyme endonuclease subunit</fullName>
        <shortName evidence="11">R protein</shortName>
        <ecNumber evidence="11">3.1.21.3</ecNumber>
    </recommendedName>
    <alternativeName>
        <fullName evidence="11">Type-1 restriction enzyme R protein</fullName>
    </alternativeName>
</protein>
<dbReference type="GO" id="GO:0009035">
    <property type="term" value="F:type I site-specific deoxyribonuclease activity"/>
    <property type="evidence" value="ECO:0007669"/>
    <property type="project" value="UniProtKB-EC"/>
</dbReference>
<dbReference type="InterPro" id="IPR014001">
    <property type="entry name" value="Helicase_ATP-bd"/>
</dbReference>
<proteinExistence type="inferred from homology"/>
<dbReference type="EMBL" id="NPBH01000050">
    <property type="protein sequence ID" value="PAE07373.1"/>
    <property type="molecule type" value="Genomic_DNA"/>
</dbReference>
<reference evidence="13 14" key="1">
    <citation type="submission" date="2017-07" db="EMBL/GenBank/DDBJ databases">
        <title>Isolation and whole genome analysis of endospore-forming bacteria from heroin.</title>
        <authorList>
            <person name="Kalinowski J."/>
            <person name="Ahrens B."/>
            <person name="Al-Dilaimi A."/>
            <person name="Winkler A."/>
            <person name="Wibberg D."/>
            <person name="Schleenbecker U."/>
            <person name="Ruckert C."/>
            <person name="Wolfel R."/>
            <person name="Grass G."/>
        </authorList>
    </citation>
    <scope>NUCLEOTIDE SEQUENCE [LARGE SCALE GENOMIC DNA]</scope>
    <source>
        <strain evidence="13 14">7509</strain>
    </source>
</reference>
<evidence type="ECO:0000256" key="8">
    <source>
        <dbReference type="ARBA" id="ARBA00022801"/>
    </source>
</evidence>
<dbReference type="GO" id="GO:0003677">
    <property type="term" value="F:DNA binding"/>
    <property type="evidence" value="ECO:0007669"/>
    <property type="project" value="UniProtKB-KW"/>
</dbReference>
<keyword evidence="6 11" id="KW-0680">Restriction system</keyword>
<evidence type="ECO:0000256" key="6">
    <source>
        <dbReference type="ARBA" id="ARBA00022747"/>
    </source>
</evidence>
<dbReference type="EC" id="3.1.21.3" evidence="11"/>
<dbReference type="CDD" id="cd22332">
    <property type="entry name" value="HsdR_N"/>
    <property type="match status" value="1"/>
</dbReference>
<dbReference type="PROSITE" id="PS51192">
    <property type="entry name" value="HELICASE_ATP_BIND_1"/>
    <property type="match status" value="1"/>
</dbReference>